<dbReference type="PANTHER" id="PTHR24220">
    <property type="entry name" value="IMPORT ATP-BINDING PROTEIN"/>
    <property type="match status" value="1"/>
</dbReference>
<dbReference type="RefSeq" id="WP_067581118.1">
    <property type="nucleotide sequence ID" value="NZ_JABMCZ010000002.1"/>
</dbReference>
<sequence>MTERIVVEADAVSKEFAFGETTVHAVRGCSVTVRAGEILAIVGKSGSGKSTLCNLLSGLDRPTSGTVRLLGRDLAEYDEAEMSRLRARRLGFVLQKDNLVPSLTLAENVAAPLIFGGAKRKAALASARELLGQVGLDHRADAWPGTVSGGEAQRAAVARACVGEPAVVFADEPTGALDSENGRVVMELFRKLVTQHDAAGIIVTHDLDLVVDADHLIRLVDGRIDEERVGV</sequence>
<dbReference type="SMART" id="SM00382">
    <property type="entry name" value="AAA"/>
    <property type="match status" value="1"/>
</dbReference>
<dbReference type="CDD" id="cd03255">
    <property type="entry name" value="ABC_MJ0796_LolCDE_FtsE"/>
    <property type="match status" value="1"/>
</dbReference>
<accession>A0A164I1U4</accession>
<dbReference type="GO" id="GO:0022857">
    <property type="term" value="F:transmembrane transporter activity"/>
    <property type="evidence" value="ECO:0007669"/>
    <property type="project" value="TreeGrafter"/>
</dbReference>
<protein>
    <recommendedName>
        <fullName evidence="4">ABC transporter domain-containing protein</fullName>
    </recommendedName>
</protein>
<name>A0A164I1U4_9NOCA</name>
<keyword evidence="6" id="KW-1185">Reference proteome</keyword>
<evidence type="ECO:0000313" key="5">
    <source>
        <dbReference type="EMBL" id="KZM69023.1"/>
    </source>
</evidence>
<dbReference type="AlphaFoldDB" id="A0A164I1U4"/>
<dbReference type="InterPro" id="IPR003439">
    <property type="entry name" value="ABC_transporter-like_ATP-bd"/>
</dbReference>
<reference evidence="5 6" key="1">
    <citation type="submission" date="2016-04" db="EMBL/GenBank/DDBJ databases">
        <authorList>
            <person name="Evans L.H."/>
            <person name="Alamgir A."/>
            <person name="Owens N."/>
            <person name="Weber N.D."/>
            <person name="Virtaneva K."/>
            <person name="Barbian K."/>
            <person name="Babar A."/>
            <person name="Rosenke K."/>
        </authorList>
    </citation>
    <scope>NUCLEOTIDE SEQUENCE [LARGE SCALE GENOMIC DNA]</scope>
    <source>
        <strain evidence="5 6">IFM 0406</strain>
    </source>
</reference>
<keyword evidence="3" id="KW-0067">ATP-binding</keyword>
<dbReference type="OrthoDB" id="9802264at2"/>
<proteinExistence type="predicted"/>
<dbReference type="GO" id="GO:0005524">
    <property type="term" value="F:ATP binding"/>
    <property type="evidence" value="ECO:0007669"/>
    <property type="project" value="UniProtKB-KW"/>
</dbReference>
<dbReference type="InterPro" id="IPR027417">
    <property type="entry name" value="P-loop_NTPase"/>
</dbReference>
<gene>
    <name evidence="5" type="ORF">AWN90_14870</name>
</gene>
<dbReference type="Pfam" id="PF00005">
    <property type="entry name" value="ABC_tran"/>
    <property type="match status" value="1"/>
</dbReference>
<dbReference type="EMBL" id="LWGR01000021">
    <property type="protein sequence ID" value="KZM69023.1"/>
    <property type="molecule type" value="Genomic_DNA"/>
</dbReference>
<dbReference type="GO" id="GO:0016887">
    <property type="term" value="F:ATP hydrolysis activity"/>
    <property type="evidence" value="ECO:0007669"/>
    <property type="project" value="InterPro"/>
</dbReference>
<comment type="caution">
    <text evidence="5">The sequence shown here is derived from an EMBL/GenBank/DDBJ whole genome shotgun (WGS) entry which is preliminary data.</text>
</comment>
<dbReference type="PROSITE" id="PS50893">
    <property type="entry name" value="ABC_TRANSPORTER_2"/>
    <property type="match status" value="1"/>
</dbReference>
<keyword evidence="1" id="KW-0813">Transport</keyword>
<keyword evidence="2" id="KW-0547">Nucleotide-binding</keyword>
<evidence type="ECO:0000256" key="3">
    <source>
        <dbReference type="ARBA" id="ARBA00022840"/>
    </source>
</evidence>
<evidence type="ECO:0000256" key="2">
    <source>
        <dbReference type="ARBA" id="ARBA00022741"/>
    </source>
</evidence>
<dbReference type="InterPro" id="IPR017911">
    <property type="entry name" value="MacB-like_ATP-bd"/>
</dbReference>
<dbReference type="InterPro" id="IPR015854">
    <property type="entry name" value="ABC_transpr_LolD-like"/>
</dbReference>
<organism evidence="5 6">
    <name type="scientific">Nocardia terpenica</name>
    <dbReference type="NCBI Taxonomy" id="455432"/>
    <lineage>
        <taxon>Bacteria</taxon>
        <taxon>Bacillati</taxon>
        <taxon>Actinomycetota</taxon>
        <taxon>Actinomycetes</taxon>
        <taxon>Mycobacteriales</taxon>
        <taxon>Nocardiaceae</taxon>
        <taxon>Nocardia</taxon>
    </lineage>
</organism>
<dbReference type="GO" id="GO:0005886">
    <property type="term" value="C:plasma membrane"/>
    <property type="evidence" value="ECO:0007669"/>
    <property type="project" value="TreeGrafter"/>
</dbReference>
<dbReference type="InterPro" id="IPR003593">
    <property type="entry name" value="AAA+_ATPase"/>
</dbReference>
<evidence type="ECO:0000313" key="6">
    <source>
        <dbReference type="Proteomes" id="UP000076512"/>
    </source>
</evidence>
<dbReference type="SUPFAM" id="SSF52540">
    <property type="entry name" value="P-loop containing nucleoside triphosphate hydrolases"/>
    <property type="match status" value="1"/>
</dbReference>
<evidence type="ECO:0000256" key="1">
    <source>
        <dbReference type="ARBA" id="ARBA00022448"/>
    </source>
</evidence>
<dbReference type="Proteomes" id="UP000076512">
    <property type="component" value="Unassembled WGS sequence"/>
</dbReference>
<feature type="domain" description="ABC transporter" evidence="4">
    <location>
        <begin position="7"/>
        <end position="231"/>
    </location>
</feature>
<dbReference type="PANTHER" id="PTHR24220:SF86">
    <property type="entry name" value="ABC TRANSPORTER ABCH.1"/>
    <property type="match status" value="1"/>
</dbReference>
<evidence type="ECO:0000259" key="4">
    <source>
        <dbReference type="PROSITE" id="PS50893"/>
    </source>
</evidence>
<dbReference type="STRING" id="455432.AWN90_14870"/>
<dbReference type="Gene3D" id="3.40.50.300">
    <property type="entry name" value="P-loop containing nucleotide triphosphate hydrolases"/>
    <property type="match status" value="1"/>
</dbReference>